<feature type="region of interest" description="Disordered" evidence="4">
    <location>
        <begin position="1"/>
        <end position="24"/>
    </location>
</feature>
<dbReference type="SUPFAM" id="SSF53067">
    <property type="entry name" value="Actin-like ATPase domain"/>
    <property type="match status" value="2"/>
</dbReference>
<evidence type="ECO:0000256" key="1">
    <source>
        <dbReference type="ARBA" id="ARBA00022741"/>
    </source>
</evidence>
<dbReference type="SUPFAM" id="SSF100920">
    <property type="entry name" value="Heat shock protein 70kD (HSP70), peptide-binding domain"/>
    <property type="match status" value="1"/>
</dbReference>
<protein>
    <submittedName>
        <fullName evidence="6">Chaperone protein DnaK (HSP70) (Heat shock 70 kDa protein) (Heat shock protein 70)</fullName>
    </submittedName>
</protein>
<comment type="caution">
    <text evidence="6">The sequence shown here is derived from an EMBL/GenBank/DDBJ whole genome shotgun (WGS) entry which is preliminary data.</text>
</comment>
<feature type="coiled-coil region" evidence="3">
    <location>
        <begin position="337"/>
        <end position="369"/>
    </location>
</feature>
<feature type="region of interest" description="Disordered" evidence="4">
    <location>
        <begin position="61"/>
        <end position="103"/>
    </location>
</feature>
<evidence type="ECO:0000256" key="4">
    <source>
        <dbReference type="SAM" id="MobiDB-lite"/>
    </source>
</evidence>
<dbReference type="InterPro" id="IPR018181">
    <property type="entry name" value="Heat_shock_70_CS"/>
</dbReference>
<dbReference type="Gene3D" id="3.30.420.40">
    <property type="match status" value="2"/>
</dbReference>
<dbReference type="Gene3D" id="2.60.34.10">
    <property type="entry name" value="Substrate Binding Domain Of DNAk, Chain A, domain 1"/>
    <property type="match status" value="1"/>
</dbReference>
<dbReference type="CDD" id="cd24029">
    <property type="entry name" value="ASKHA_NBD_HSP70_DnaK_HscA_HscC"/>
    <property type="match status" value="1"/>
</dbReference>
<keyword evidence="7" id="KW-1185">Reference proteome</keyword>
<evidence type="ECO:0000256" key="5">
    <source>
        <dbReference type="SAM" id="Phobius"/>
    </source>
</evidence>
<accession>A0ABP0JL83</accession>
<dbReference type="Proteomes" id="UP001642464">
    <property type="component" value="Unassembled WGS sequence"/>
</dbReference>
<evidence type="ECO:0000256" key="3">
    <source>
        <dbReference type="SAM" id="Coils"/>
    </source>
</evidence>
<feature type="coiled-coil region" evidence="3">
    <location>
        <begin position="629"/>
        <end position="656"/>
    </location>
</feature>
<reference evidence="6 7" key="1">
    <citation type="submission" date="2024-02" db="EMBL/GenBank/DDBJ databases">
        <authorList>
            <person name="Chen Y."/>
            <person name="Shah S."/>
            <person name="Dougan E. K."/>
            <person name="Thang M."/>
            <person name="Chan C."/>
        </authorList>
    </citation>
    <scope>NUCLEOTIDE SEQUENCE [LARGE SCALE GENOMIC DNA]</scope>
</reference>
<keyword evidence="1" id="KW-0547">Nucleotide-binding</keyword>
<dbReference type="Gene3D" id="3.90.640.10">
    <property type="entry name" value="Actin, Chain A, domain 4"/>
    <property type="match status" value="1"/>
</dbReference>
<feature type="non-terminal residue" evidence="6">
    <location>
        <position position="1185"/>
    </location>
</feature>
<evidence type="ECO:0000313" key="7">
    <source>
        <dbReference type="Proteomes" id="UP001642464"/>
    </source>
</evidence>
<proteinExistence type="predicted"/>
<dbReference type="Pfam" id="PF00012">
    <property type="entry name" value="HSP70"/>
    <property type="match status" value="1"/>
</dbReference>
<dbReference type="PROSITE" id="PS00297">
    <property type="entry name" value="HSP70_1"/>
    <property type="match status" value="1"/>
</dbReference>
<keyword evidence="3" id="KW-0175">Coiled coil</keyword>
<dbReference type="PANTHER" id="PTHR19375">
    <property type="entry name" value="HEAT SHOCK PROTEIN 70KDA"/>
    <property type="match status" value="1"/>
</dbReference>
<feature type="non-terminal residue" evidence="6">
    <location>
        <position position="1"/>
    </location>
</feature>
<evidence type="ECO:0000313" key="6">
    <source>
        <dbReference type="EMBL" id="CAK9015191.1"/>
    </source>
</evidence>
<keyword evidence="5" id="KW-1133">Transmembrane helix</keyword>
<dbReference type="PRINTS" id="PR00301">
    <property type="entry name" value="HEATSHOCK70"/>
</dbReference>
<feature type="compositionally biased region" description="Polar residues" evidence="4">
    <location>
        <begin position="63"/>
        <end position="73"/>
    </location>
</feature>
<dbReference type="InterPro" id="IPR013126">
    <property type="entry name" value="Hsp_70_fam"/>
</dbReference>
<dbReference type="EMBL" id="CAXAMM010007737">
    <property type="protein sequence ID" value="CAK9015191.1"/>
    <property type="molecule type" value="Genomic_DNA"/>
</dbReference>
<dbReference type="PROSITE" id="PS01036">
    <property type="entry name" value="HSP70_3"/>
    <property type="match status" value="1"/>
</dbReference>
<evidence type="ECO:0000256" key="2">
    <source>
        <dbReference type="ARBA" id="ARBA00022840"/>
    </source>
</evidence>
<dbReference type="PROSITE" id="PS00329">
    <property type="entry name" value="HSP70_2"/>
    <property type="match status" value="1"/>
</dbReference>
<keyword evidence="5" id="KW-0472">Membrane</keyword>
<dbReference type="InterPro" id="IPR029047">
    <property type="entry name" value="HSP70_peptide-bd_sf"/>
</dbReference>
<gene>
    <name evidence="6" type="ORF">SCF082_LOCUS12649</name>
</gene>
<sequence>VSPPPVVPSAPVVPPNSDRVPPNASPTLTSSVPLLAWVGAGSVALILVLIGAGLLIVGLRGPNESSDPDTAQVTERRSEPVAEAPPVASPEPEQPDTPTITPVDPEEFLVLTGLQKRGADTAPLIMGIGWLWDESHVVTPEVTALGLKGLAEQSAGTENKYDLCVVQGLPIGVRDVQVVPQTGLAIMQLAEPAITAGGVASQWSSMSFRSVNLALERKEEFRYASFRMLPRSEGLGERQTPAFGYHPNHIHRDTVSVSILQERRSASFTQAPDSSVLEAGGLLLNEDDQIIGASLLDRSVVWSDECCDRIAAAAGMGQEFDIILGDLNIVEQESGAAKEARLKFIREEQERLRAQEQMYQEELLELRKTLPEKPRVRLTPGERRRRQTDEQNFENWMGLNDPRLRAGITRGSVFNTLIRVLGPIASLRKARAKDDSVASFPSLAREQHLSAADVERLQIRSSFVSGSVATTRLNQEPLLIEWPTIILSRGPADCAAAEKLRDEYVSQLLQVQGQPSAAHVKSYALLDQKLEIMEALVYKAKRHVQTDFVNIKDSERMEFWTELDAAQEYLKRLRASARRFKIAPTDFRVRRFNGGSIEDFLEFCYSNGLEVDRASPQDEQAYLEIFRKIQAYARDVVLIENRKEEVEARIGELQQDDRELMCSRRRRRRDDTSLISTRRKDRMMAETPVGIDLGTTFSVVAYVDPLGRPTSIRNLEGDITTPSVVLFEPNDRGEIDKDPVIGREAVNASVFMPDCVADMAKRDMGQDLYSRTVAGKSWRPELLQSFVLEKLKRDAEAAGKPFDRAVITVPAYFNNSRRERTMEAARLAGLETLAIINEPTAAALVYGTQEGFIEEGVARQREVIMVYDLGGGTFDVTLLEINGRDFRVLATDGDVELGGRDWDKALVDHIAEAFKEANRGRDPREDPRGLQRLYREAEQAKRALSSLEKTVVMIEHGGDALRLPITRAEFEEQTEDLLERTLFTSSKVVRSAQLTWQDVTRILLVGGSTKMPAVERRLLDESGIQASKVLAADEAVAHGAALYAGILLTRSGHTSTAPVLAQIAVQDVTSHDLGLIARDPRTNEARISVIIPKASPLPASGQRKYRIRVGQQKIRLAITEGGVQIFEGVVPLPNPSPNCPDPTRIAVTYRYDDNGCLTVQVGFDQDSAVGPVIRVFNPDREPRRA</sequence>
<keyword evidence="2" id="KW-0067">ATP-binding</keyword>
<keyword evidence="5" id="KW-0812">Transmembrane</keyword>
<feature type="compositionally biased region" description="Pro residues" evidence="4">
    <location>
        <begin position="1"/>
        <end position="14"/>
    </location>
</feature>
<dbReference type="InterPro" id="IPR043129">
    <property type="entry name" value="ATPase_NBD"/>
</dbReference>
<organism evidence="6 7">
    <name type="scientific">Durusdinium trenchii</name>
    <dbReference type="NCBI Taxonomy" id="1381693"/>
    <lineage>
        <taxon>Eukaryota</taxon>
        <taxon>Sar</taxon>
        <taxon>Alveolata</taxon>
        <taxon>Dinophyceae</taxon>
        <taxon>Suessiales</taxon>
        <taxon>Symbiodiniaceae</taxon>
        <taxon>Durusdinium</taxon>
    </lineage>
</organism>
<name>A0ABP0JL83_9DINO</name>
<feature type="transmembrane region" description="Helical" evidence="5">
    <location>
        <begin position="34"/>
        <end position="57"/>
    </location>
</feature>